<feature type="transmembrane region" description="Helical" evidence="8">
    <location>
        <begin position="43"/>
        <end position="62"/>
    </location>
</feature>
<protein>
    <submittedName>
        <fullName evidence="9">Exosortase A</fullName>
        <ecNumber evidence="9">3.4.22.-</ecNumber>
    </submittedName>
</protein>
<organism evidence="9 10">
    <name type="scientific">Qipengyuania marisflavi</name>
    <dbReference type="NCBI Taxonomy" id="2486356"/>
    <lineage>
        <taxon>Bacteria</taxon>
        <taxon>Pseudomonadati</taxon>
        <taxon>Pseudomonadota</taxon>
        <taxon>Alphaproteobacteria</taxon>
        <taxon>Sphingomonadales</taxon>
        <taxon>Erythrobacteraceae</taxon>
        <taxon>Qipengyuania</taxon>
    </lineage>
</organism>
<keyword evidence="5 9" id="KW-0378">Hydrolase</keyword>
<proteinExistence type="predicted"/>
<dbReference type="InterPro" id="IPR019127">
    <property type="entry name" value="Exosortase"/>
</dbReference>
<dbReference type="GO" id="GO:0008233">
    <property type="term" value="F:peptidase activity"/>
    <property type="evidence" value="ECO:0007669"/>
    <property type="project" value="UniProtKB-KW"/>
</dbReference>
<keyword evidence="4 8" id="KW-0812">Transmembrane</keyword>
<evidence type="ECO:0000256" key="4">
    <source>
        <dbReference type="ARBA" id="ARBA00022692"/>
    </source>
</evidence>
<evidence type="ECO:0000256" key="7">
    <source>
        <dbReference type="ARBA" id="ARBA00023136"/>
    </source>
</evidence>
<feature type="transmembrane region" description="Helical" evidence="8">
    <location>
        <begin position="302"/>
        <end position="322"/>
    </location>
</feature>
<comment type="caution">
    <text evidence="9">The sequence shown here is derived from an EMBL/GenBank/DDBJ whole genome shotgun (WGS) entry which is preliminary data.</text>
</comment>
<dbReference type="NCBIfam" id="TIGR02602">
    <property type="entry name" value="8TM_EpsH"/>
    <property type="match status" value="1"/>
</dbReference>
<evidence type="ECO:0000256" key="8">
    <source>
        <dbReference type="SAM" id="Phobius"/>
    </source>
</evidence>
<dbReference type="EC" id="3.4.22.-" evidence="9"/>
<dbReference type="EMBL" id="VCAO01000001">
    <property type="protein sequence ID" value="TMM50474.1"/>
    <property type="molecule type" value="Genomic_DNA"/>
</dbReference>
<feature type="transmembrane region" description="Helical" evidence="8">
    <location>
        <begin position="213"/>
        <end position="241"/>
    </location>
</feature>
<comment type="subcellular location">
    <subcellularLocation>
        <location evidence="1">Cell membrane</location>
        <topology evidence="1">Multi-pass membrane protein</topology>
    </subcellularLocation>
</comment>
<evidence type="ECO:0000256" key="6">
    <source>
        <dbReference type="ARBA" id="ARBA00022989"/>
    </source>
</evidence>
<feature type="transmembrane region" description="Helical" evidence="8">
    <location>
        <begin position="253"/>
        <end position="274"/>
    </location>
</feature>
<name>A0A5S3PAC9_9SPHN</name>
<dbReference type="InterPro" id="IPR026392">
    <property type="entry name" value="Exo/Archaeosortase_dom"/>
</dbReference>
<dbReference type="NCBIfam" id="TIGR04178">
    <property type="entry name" value="exo_archaeo"/>
    <property type="match status" value="1"/>
</dbReference>
<evidence type="ECO:0000256" key="3">
    <source>
        <dbReference type="ARBA" id="ARBA00022670"/>
    </source>
</evidence>
<accession>A0A5S3PAC9</accession>
<keyword evidence="6 8" id="KW-1133">Transmembrane helix</keyword>
<keyword evidence="10" id="KW-1185">Reference proteome</keyword>
<evidence type="ECO:0000256" key="5">
    <source>
        <dbReference type="ARBA" id="ARBA00022801"/>
    </source>
</evidence>
<dbReference type="Pfam" id="PF09721">
    <property type="entry name" value="Exosortase_EpsH"/>
    <property type="match status" value="1"/>
</dbReference>
<feature type="transmembrane region" description="Helical" evidence="8">
    <location>
        <begin position="103"/>
        <end position="136"/>
    </location>
</feature>
<dbReference type="Proteomes" id="UP000309668">
    <property type="component" value="Unassembled WGS sequence"/>
</dbReference>
<feature type="transmembrane region" description="Helical" evidence="8">
    <location>
        <begin position="12"/>
        <end position="31"/>
    </location>
</feature>
<evidence type="ECO:0000313" key="10">
    <source>
        <dbReference type="Proteomes" id="UP000309668"/>
    </source>
</evidence>
<keyword evidence="2" id="KW-1003">Cell membrane</keyword>
<evidence type="ECO:0000313" key="9">
    <source>
        <dbReference type="EMBL" id="TMM50474.1"/>
    </source>
</evidence>
<dbReference type="GO" id="GO:0006508">
    <property type="term" value="P:proteolysis"/>
    <property type="evidence" value="ECO:0007669"/>
    <property type="project" value="UniProtKB-KW"/>
</dbReference>
<keyword evidence="7 8" id="KW-0472">Membrane</keyword>
<feature type="transmembrane region" description="Helical" evidence="8">
    <location>
        <begin position="188"/>
        <end position="206"/>
    </location>
</feature>
<evidence type="ECO:0000256" key="2">
    <source>
        <dbReference type="ARBA" id="ARBA00022475"/>
    </source>
</evidence>
<dbReference type="OrthoDB" id="9797363at2"/>
<feature type="transmembrane region" description="Helical" evidence="8">
    <location>
        <begin position="74"/>
        <end position="91"/>
    </location>
</feature>
<dbReference type="AlphaFoldDB" id="A0A5S3PAC9"/>
<dbReference type="GO" id="GO:0005886">
    <property type="term" value="C:plasma membrane"/>
    <property type="evidence" value="ECO:0007669"/>
    <property type="project" value="UniProtKB-SubCell"/>
</dbReference>
<evidence type="ECO:0000256" key="1">
    <source>
        <dbReference type="ARBA" id="ARBA00004651"/>
    </source>
</evidence>
<keyword evidence="3" id="KW-0645">Protease</keyword>
<dbReference type="InterPro" id="IPR013426">
    <property type="entry name" value="EpsH-like"/>
</dbReference>
<dbReference type="NCBIfam" id="TIGR03109">
    <property type="entry name" value="exosort_XrtA"/>
    <property type="match status" value="1"/>
</dbReference>
<sequence length="325" mass="35245">MKPEVTENSAWPAALFRLAIAVAALFALTFADWREMAHQWWDIDTYSHILLIPPIIAWLVWIRRAALAAVGPRNWWLGLAWLLAGLALWLAGRSMDINTFAQAGAVIALQGAVLTTLGLRTGLLLAFPLAYAFFLVPFGDEIIPPLQTITAILATTLTQWSGIETVANGILIDTPAGLFIVAEECSGVKFLIAMVALGVLVAWSSFTSWRRRALFLLACVIVPILANGVRAWATIFIAQYIGAEAAGSFDHIIYGWVFFAIIIALVLGAAWRWFEREPEDAGWSVAEIADMPAVARWEGKPAAALPVLVAILAAAAAFAVLARLV</sequence>
<reference evidence="9 10" key="1">
    <citation type="submission" date="2019-05" db="EMBL/GenBank/DDBJ databases">
        <title>Erythrobacter marisflavi sp. nov., isolated from isolated from water of an estuary environment.</title>
        <authorList>
            <person name="Yoon J.-H."/>
        </authorList>
    </citation>
    <scope>NUCLEOTIDE SEQUENCE [LARGE SCALE GENOMIC DNA]</scope>
    <source>
        <strain evidence="9 10">KEM-5</strain>
    </source>
</reference>
<gene>
    <name evidence="9" type="primary">xrtA</name>
    <name evidence="9" type="ORF">FEV51_02140</name>
</gene>
<dbReference type="InterPro" id="IPR017540">
    <property type="entry name" value="Exosortase-1"/>
</dbReference>